<gene>
    <name evidence="2" type="ordered locus">DvMF_0735</name>
</gene>
<dbReference type="eggNOG" id="COG4397">
    <property type="taxonomic scope" value="Bacteria"/>
</dbReference>
<dbReference type="InterPro" id="IPR018774">
    <property type="entry name" value="Phage_Mu_GpT"/>
</dbReference>
<feature type="domain" description="Bacteriophage Mu GpT" evidence="1">
    <location>
        <begin position="9"/>
        <end position="308"/>
    </location>
</feature>
<dbReference type="STRING" id="883.DvMF_0735"/>
<reference evidence="2" key="1">
    <citation type="submission" date="2008-10" db="EMBL/GenBank/DDBJ databases">
        <title>Complete sequence of Desulfovibrio vulgaris str. 'Miyazaki F'.</title>
        <authorList>
            <person name="Lucas S."/>
            <person name="Copeland A."/>
            <person name="Lapidus A."/>
            <person name="Glavina del Rio T."/>
            <person name="Dalin E."/>
            <person name="Tice H."/>
            <person name="Bruce D."/>
            <person name="Goodwin L."/>
            <person name="Pitluck S."/>
            <person name="Sims D."/>
            <person name="Brettin T."/>
            <person name="Detter J.C."/>
            <person name="Han C."/>
            <person name="Larimer F."/>
            <person name="Land M."/>
            <person name="Hauser L."/>
            <person name="Kyrpides N."/>
            <person name="Mikhailova N."/>
            <person name="Hazen T.C."/>
            <person name="Richardson P."/>
        </authorList>
    </citation>
    <scope>NUCLEOTIDE SEQUENCE</scope>
    <source>
        <strain evidence="2">Miyazaki F</strain>
    </source>
</reference>
<sequence>MAVITSALLNSLRTGFSAAFQRGKTKAAPMWDKVATLIPSTAAQNTYGWLGQFPKLREWVGDRVFKDMKEHGYAISNKLYEGTVGVSRTSVEDDALGIYTPLFEEMGYGAATHPDELVWPLLANGHARTCFDGQNFFDTDHPVYPNVDGTGEAVLVSNNLVPGANPGAAWFLLDVSRPLKPLIFQERTKPELQMISNPDNDHVFMKDEIPYGVRYRCNAGYGFWQMAVRSQHPLTADNFEAALVVLQTMKADGGRPLGLGSGGKASTLLVVPPTLNGAARGVVGVSELPGGGTNKWFDAATVVPVAWLG</sequence>
<evidence type="ECO:0000259" key="1">
    <source>
        <dbReference type="Pfam" id="PF10124"/>
    </source>
</evidence>
<evidence type="ECO:0000313" key="2">
    <source>
        <dbReference type="EMBL" id="ACL07692.1"/>
    </source>
</evidence>
<dbReference type="AlphaFoldDB" id="B8DKY9"/>
<dbReference type="HOGENOM" id="CLU_070805_0_0_7"/>
<organism evidence="2">
    <name type="scientific">Nitratidesulfovibrio vulgaris (strain DSM 19637 / Miyazaki F)</name>
    <name type="common">Desulfovibrio vulgaris</name>
    <dbReference type="NCBI Taxonomy" id="883"/>
    <lineage>
        <taxon>Bacteria</taxon>
        <taxon>Pseudomonadati</taxon>
        <taxon>Thermodesulfobacteriota</taxon>
        <taxon>Desulfovibrionia</taxon>
        <taxon>Desulfovibrionales</taxon>
        <taxon>Desulfovibrionaceae</taxon>
        <taxon>Nitratidesulfovibrio</taxon>
    </lineage>
</organism>
<accession>B8DKY9</accession>
<dbReference type="KEGG" id="dvm:DvMF_0735"/>
<proteinExistence type="predicted"/>
<dbReference type="OrthoDB" id="9804833at2"/>
<protein>
    <recommendedName>
        <fullName evidence="1">Bacteriophage Mu GpT domain-containing protein</fullName>
    </recommendedName>
</protein>
<dbReference type="Pfam" id="PF10124">
    <property type="entry name" value="Mu-like_gpT"/>
    <property type="match status" value="1"/>
</dbReference>
<name>B8DKY9_NITV9</name>
<dbReference type="EMBL" id="CP001197">
    <property type="protein sequence ID" value="ACL07692.1"/>
    <property type="molecule type" value="Genomic_DNA"/>
</dbReference>